<organism evidence="1">
    <name type="scientific">virus sp. ctx9V1</name>
    <dbReference type="NCBI Taxonomy" id="2828001"/>
    <lineage>
        <taxon>Viruses</taxon>
    </lineage>
</organism>
<proteinExistence type="predicted"/>
<name>A0A8S5RDA1_9VIRU</name>
<reference evidence="1" key="1">
    <citation type="journal article" date="2021" name="Proc. Natl. Acad. Sci. U.S.A.">
        <title>A Catalog of Tens of Thousands of Viruses from Human Metagenomes Reveals Hidden Associations with Chronic Diseases.</title>
        <authorList>
            <person name="Tisza M.J."/>
            <person name="Buck C.B."/>
        </authorList>
    </citation>
    <scope>NUCLEOTIDE SEQUENCE</scope>
    <source>
        <strain evidence="1">Ctx9V1</strain>
    </source>
</reference>
<sequence>MYLFSIFYTLPCFESYTTLYPSNKQITLL</sequence>
<dbReference type="EMBL" id="BK059093">
    <property type="protein sequence ID" value="DAE29131.1"/>
    <property type="molecule type" value="Genomic_DNA"/>
</dbReference>
<evidence type="ECO:0000313" key="1">
    <source>
        <dbReference type="EMBL" id="DAE29131.1"/>
    </source>
</evidence>
<protein>
    <submittedName>
        <fullName evidence="1">Uncharacterized protein</fullName>
    </submittedName>
</protein>
<accession>A0A8S5RDA1</accession>